<feature type="compositionally biased region" description="Basic and acidic residues" evidence="1">
    <location>
        <begin position="120"/>
        <end position="129"/>
    </location>
</feature>
<proteinExistence type="predicted"/>
<protein>
    <submittedName>
        <fullName evidence="2">Uncharacterized protein</fullName>
    </submittedName>
</protein>
<dbReference type="PANTHER" id="PTHR34190:SF10">
    <property type="entry name" value="TERNARY COMPLEX FACTOR MIP1 LEUCINE-ZIPPER DOMAIN-CONTAINING PROTEIN"/>
    <property type="match status" value="1"/>
</dbReference>
<dbReference type="AlphaFoldDB" id="A0AAE1YK71"/>
<feature type="compositionally biased region" description="Basic residues" evidence="1">
    <location>
        <begin position="154"/>
        <end position="168"/>
    </location>
</feature>
<evidence type="ECO:0000313" key="2">
    <source>
        <dbReference type="EMBL" id="KAK4431785.1"/>
    </source>
</evidence>
<organism evidence="2 3">
    <name type="scientific">Sesamum alatum</name>
    <dbReference type="NCBI Taxonomy" id="300844"/>
    <lineage>
        <taxon>Eukaryota</taxon>
        <taxon>Viridiplantae</taxon>
        <taxon>Streptophyta</taxon>
        <taxon>Embryophyta</taxon>
        <taxon>Tracheophyta</taxon>
        <taxon>Spermatophyta</taxon>
        <taxon>Magnoliopsida</taxon>
        <taxon>eudicotyledons</taxon>
        <taxon>Gunneridae</taxon>
        <taxon>Pentapetalae</taxon>
        <taxon>asterids</taxon>
        <taxon>lamiids</taxon>
        <taxon>Lamiales</taxon>
        <taxon>Pedaliaceae</taxon>
        <taxon>Sesamum</taxon>
    </lineage>
</organism>
<dbReference type="PANTHER" id="PTHR34190">
    <property type="entry name" value="EXPRESSED PROTEIN"/>
    <property type="match status" value="1"/>
</dbReference>
<accession>A0AAE1YK71</accession>
<feature type="compositionally biased region" description="Polar residues" evidence="1">
    <location>
        <begin position="130"/>
        <end position="148"/>
    </location>
</feature>
<feature type="region of interest" description="Disordered" evidence="1">
    <location>
        <begin position="120"/>
        <end position="168"/>
    </location>
</feature>
<dbReference type="EMBL" id="JACGWO010000003">
    <property type="protein sequence ID" value="KAK4431785.1"/>
    <property type="molecule type" value="Genomic_DNA"/>
</dbReference>
<keyword evidence="3" id="KW-1185">Reference proteome</keyword>
<gene>
    <name evidence="2" type="ORF">Salat_0940600</name>
</gene>
<dbReference type="Proteomes" id="UP001293254">
    <property type="component" value="Unassembled WGS sequence"/>
</dbReference>
<name>A0AAE1YK71_9LAMI</name>
<evidence type="ECO:0000256" key="1">
    <source>
        <dbReference type="SAM" id="MobiDB-lite"/>
    </source>
</evidence>
<comment type="caution">
    <text evidence="2">The sequence shown here is derived from an EMBL/GenBank/DDBJ whole genome shotgun (WGS) entry which is preliminary data.</text>
</comment>
<reference evidence="2" key="1">
    <citation type="submission" date="2020-06" db="EMBL/GenBank/DDBJ databases">
        <authorList>
            <person name="Li T."/>
            <person name="Hu X."/>
            <person name="Zhang T."/>
            <person name="Song X."/>
            <person name="Zhang H."/>
            <person name="Dai N."/>
            <person name="Sheng W."/>
            <person name="Hou X."/>
            <person name="Wei L."/>
        </authorList>
    </citation>
    <scope>NUCLEOTIDE SEQUENCE</scope>
    <source>
        <strain evidence="2">3651</strain>
        <tissue evidence="2">Leaf</tissue>
    </source>
</reference>
<evidence type="ECO:0000313" key="3">
    <source>
        <dbReference type="Proteomes" id="UP001293254"/>
    </source>
</evidence>
<reference evidence="2" key="2">
    <citation type="journal article" date="2024" name="Plant">
        <title>Genomic evolution and insights into agronomic trait innovations of Sesamum species.</title>
        <authorList>
            <person name="Miao H."/>
            <person name="Wang L."/>
            <person name="Qu L."/>
            <person name="Liu H."/>
            <person name="Sun Y."/>
            <person name="Le M."/>
            <person name="Wang Q."/>
            <person name="Wei S."/>
            <person name="Zheng Y."/>
            <person name="Lin W."/>
            <person name="Duan Y."/>
            <person name="Cao H."/>
            <person name="Xiong S."/>
            <person name="Wang X."/>
            <person name="Wei L."/>
            <person name="Li C."/>
            <person name="Ma Q."/>
            <person name="Ju M."/>
            <person name="Zhao R."/>
            <person name="Li G."/>
            <person name="Mu C."/>
            <person name="Tian Q."/>
            <person name="Mei H."/>
            <person name="Zhang T."/>
            <person name="Gao T."/>
            <person name="Zhang H."/>
        </authorList>
    </citation>
    <scope>NUCLEOTIDE SEQUENCE</scope>
    <source>
        <strain evidence="2">3651</strain>
    </source>
</reference>
<sequence>MEMVHGENQETAATFVPVIPRLDRLDRLLQLLEEKHSLSRRYFCGGTCGADGGSNFDECKTLLAALEEVQRKGTLIERVALLEKRVLQLSLEMDAGITSNSSTSTVEVSEMTAKESELLSIPKRQDQSDRATLTDQEMQHPPMTQAQESGIVRKGSRQHKSRGKKKKMAKKWVGLFRLIC</sequence>